<reference evidence="3" key="1">
    <citation type="submission" date="2020-05" db="EMBL/GenBank/DDBJ databases">
        <authorList>
            <person name="Chiriac C."/>
            <person name="Salcher M."/>
            <person name="Ghai R."/>
            <person name="Kavagutti S V."/>
        </authorList>
    </citation>
    <scope>NUCLEOTIDE SEQUENCE</scope>
</reference>
<comment type="similarity">
    <text evidence="1">Belongs to the NAD(P)-dependent epimerase/dehydratase family.</text>
</comment>
<dbReference type="EMBL" id="CAEZXP010000010">
    <property type="protein sequence ID" value="CAB4709790.1"/>
    <property type="molecule type" value="Genomic_DNA"/>
</dbReference>
<evidence type="ECO:0000256" key="1">
    <source>
        <dbReference type="ARBA" id="ARBA00007637"/>
    </source>
</evidence>
<evidence type="ECO:0000259" key="2">
    <source>
        <dbReference type="Pfam" id="PF01370"/>
    </source>
</evidence>
<dbReference type="InterPro" id="IPR001509">
    <property type="entry name" value="Epimerase_deHydtase"/>
</dbReference>
<dbReference type="Pfam" id="PF01370">
    <property type="entry name" value="Epimerase"/>
    <property type="match status" value="1"/>
</dbReference>
<protein>
    <submittedName>
        <fullName evidence="3">Unannotated protein</fullName>
    </submittedName>
</protein>
<proteinExistence type="inferred from homology"/>
<feature type="domain" description="NAD-dependent epimerase/dehydratase" evidence="2">
    <location>
        <begin position="4"/>
        <end position="262"/>
    </location>
</feature>
<evidence type="ECO:0000313" key="3">
    <source>
        <dbReference type="EMBL" id="CAB4709790.1"/>
    </source>
</evidence>
<dbReference type="SUPFAM" id="SSF51735">
    <property type="entry name" value="NAD(P)-binding Rossmann-fold domains"/>
    <property type="match status" value="1"/>
</dbReference>
<sequence length="354" mass="38762">MKWIITGIAGFIGCNTARLLAQRGDVVIGIDDLSRPGADLNLRWLNEQQTVAAFHRVDVRDHAALSAVFAEHADADAVLHLAGQVAVTTSIRAPRADFEINALGTFNVCEAVRLHTSKALLINASTNKVYGADAGPLELRDGRWFDPAAPLGTREDRPLDFHSPYACSKGVADQYVLDYHRTYGVNTVSLRQSCIFGPRQYGIEDQGWVAWMSLAALSKIPFTIFGDGRQVRDLLFVDDLVDLYIRCAENPSLVAGQAINAGGGPTNVLSLLELIAYLETRLGVAPTFTFDEPRLGDQKVFVADVTRARTVLGWEPQVTVRQGLDTLLDWLGEHRHEVAEIVGSRRLDAVATTD</sequence>
<dbReference type="PANTHER" id="PTHR43000">
    <property type="entry name" value="DTDP-D-GLUCOSE 4,6-DEHYDRATASE-RELATED"/>
    <property type="match status" value="1"/>
</dbReference>
<accession>A0A6J6QDE7</accession>
<gene>
    <name evidence="3" type="ORF">UFOPK2399_01922</name>
</gene>
<dbReference type="AlphaFoldDB" id="A0A6J6QDE7"/>
<name>A0A6J6QDE7_9ZZZZ</name>
<dbReference type="InterPro" id="IPR036291">
    <property type="entry name" value="NAD(P)-bd_dom_sf"/>
</dbReference>
<dbReference type="Gene3D" id="3.40.50.720">
    <property type="entry name" value="NAD(P)-binding Rossmann-like Domain"/>
    <property type="match status" value="1"/>
</dbReference>
<organism evidence="3">
    <name type="scientific">freshwater metagenome</name>
    <dbReference type="NCBI Taxonomy" id="449393"/>
    <lineage>
        <taxon>unclassified sequences</taxon>
        <taxon>metagenomes</taxon>
        <taxon>ecological metagenomes</taxon>
    </lineage>
</organism>